<dbReference type="AlphaFoldDB" id="A0A3B0JWH5"/>
<dbReference type="SUPFAM" id="SSF54495">
    <property type="entry name" value="UBC-like"/>
    <property type="match status" value="1"/>
</dbReference>
<accession>A0A3B0JWH5</accession>
<dbReference type="InterPro" id="IPR050113">
    <property type="entry name" value="Ub_conjugating_enzyme"/>
</dbReference>
<evidence type="ECO:0000259" key="2">
    <source>
        <dbReference type="PROSITE" id="PS50127"/>
    </source>
</evidence>
<dbReference type="EMBL" id="OUUW01000003">
    <property type="protein sequence ID" value="SPP78069.1"/>
    <property type="molecule type" value="Genomic_DNA"/>
</dbReference>
<evidence type="ECO:0000313" key="4">
    <source>
        <dbReference type="Proteomes" id="UP000268350"/>
    </source>
</evidence>
<dbReference type="InterPro" id="IPR016135">
    <property type="entry name" value="UBQ-conjugating_enzyme/RWD"/>
</dbReference>
<organism evidence="3 4">
    <name type="scientific">Drosophila guanche</name>
    <name type="common">Fruit fly</name>
    <dbReference type="NCBI Taxonomy" id="7266"/>
    <lineage>
        <taxon>Eukaryota</taxon>
        <taxon>Metazoa</taxon>
        <taxon>Ecdysozoa</taxon>
        <taxon>Arthropoda</taxon>
        <taxon>Hexapoda</taxon>
        <taxon>Insecta</taxon>
        <taxon>Pterygota</taxon>
        <taxon>Neoptera</taxon>
        <taxon>Endopterygota</taxon>
        <taxon>Diptera</taxon>
        <taxon>Brachycera</taxon>
        <taxon>Muscomorpha</taxon>
        <taxon>Ephydroidea</taxon>
        <taxon>Drosophilidae</taxon>
        <taxon>Drosophila</taxon>
        <taxon>Sophophora</taxon>
    </lineage>
</organism>
<reference evidence="4" key="1">
    <citation type="submission" date="2018-01" db="EMBL/GenBank/DDBJ databases">
        <authorList>
            <person name="Alioto T."/>
            <person name="Alioto T."/>
        </authorList>
    </citation>
    <scope>NUCLEOTIDE SEQUENCE [LARGE SCALE GENOMIC DNA]</scope>
</reference>
<evidence type="ECO:0000256" key="1">
    <source>
        <dbReference type="SAM" id="MobiDB-lite"/>
    </source>
</evidence>
<dbReference type="InterPro" id="IPR000608">
    <property type="entry name" value="UBC"/>
</dbReference>
<feature type="region of interest" description="Disordered" evidence="1">
    <location>
        <begin position="206"/>
        <end position="226"/>
    </location>
</feature>
<dbReference type="SMART" id="SM00212">
    <property type="entry name" value="UBCc"/>
    <property type="match status" value="1"/>
</dbReference>
<keyword evidence="4" id="KW-1185">Reference proteome</keyword>
<dbReference type="Pfam" id="PF00179">
    <property type="entry name" value="UQ_con"/>
    <property type="match status" value="1"/>
</dbReference>
<dbReference type="PANTHER" id="PTHR24067">
    <property type="entry name" value="UBIQUITIN-CONJUGATING ENZYME E2"/>
    <property type="match status" value="1"/>
</dbReference>
<name>A0A3B0JWH5_DROGU</name>
<dbReference type="PROSITE" id="PS50127">
    <property type="entry name" value="UBC_2"/>
    <property type="match status" value="1"/>
</dbReference>
<gene>
    <name evidence="3" type="ORF">DGUA_6G010651</name>
</gene>
<dbReference type="Gene3D" id="3.10.110.10">
    <property type="entry name" value="Ubiquitin Conjugating Enzyme"/>
    <property type="match status" value="1"/>
</dbReference>
<evidence type="ECO:0000313" key="3">
    <source>
        <dbReference type="EMBL" id="SPP78069.1"/>
    </source>
</evidence>
<dbReference type="Proteomes" id="UP000268350">
    <property type="component" value="Unassembled WGS sequence"/>
</dbReference>
<dbReference type="OMA" id="LYDGCWN"/>
<dbReference type="STRING" id="7266.A0A3B0JWH5"/>
<sequence length="226" mass="26099">MGEPKPTETQPTIMAVGVLYKEIAELKKGKLEGFRVRLVREDDPFEWDVGIYGPPNTFYHGAYLKATMRFPFNYPMQSPEFYFRTTMFHPNVHANGMVYMSILHDGTWLPTMSASTVLLSLVSLLTSPDTEWPCNMDAAHLYNQWRNSHGKDTSFLDRLALQKTEWKEMAMLDDVVIPDTVEEYCRTARIEEQLDEEFILSERYDCSEYGTDDSSTSEAEEDETDD</sequence>
<proteinExistence type="predicted"/>
<feature type="domain" description="UBC core" evidence="2">
    <location>
        <begin position="14"/>
        <end position="168"/>
    </location>
</feature>
<protein>
    <submittedName>
        <fullName evidence="3">Blast:Ubiquitin-conjugating enzyme E2 R2</fullName>
    </submittedName>
</protein>
<dbReference type="OrthoDB" id="9978460at2759"/>